<feature type="region of interest" description="Disordered" evidence="1">
    <location>
        <begin position="248"/>
        <end position="286"/>
    </location>
</feature>
<dbReference type="Proteomes" id="UP000183200">
    <property type="component" value="Unassembled WGS sequence"/>
</dbReference>
<dbReference type="EMBL" id="FNGY01000013">
    <property type="protein sequence ID" value="SDO29873.1"/>
    <property type="molecule type" value="Genomic_DNA"/>
</dbReference>
<organism evidence="2 3">
    <name type="scientific">Pedobacter steynii</name>
    <dbReference type="NCBI Taxonomy" id="430522"/>
    <lineage>
        <taxon>Bacteria</taxon>
        <taxon>Pseudomonadati</taxon>
        <taxon>Bacteroidota</taxon>
        <taxon>Sphingobacteriia</taxon>
        <taxon>Sphingobacteriales</taxon>
        <taxon>Sphingobacteriaceae</taxon>
        <taxon>Pedobacter</taxon>
    </lineage>
</organism>
<dbReference type="AlphaFoldDB" id="A0A1H0IEP9"/>
<sequence>MASIKNGILGGFTGKIGNVVGYSTYGVDRMRSISDRTAPATAAELRNRKQFKLVQDTLNCIKELIKIGFRNYWTKTGGTRGAVSYNKTKAVQLNEDDCSIAPERFRFSGGVLPGLNNVAVELERDDLLRFNWNPELVYGASPKDQVMLLAIDLEGKKASYECLGNFRGSGTDVLKLSDDLKGKDLDIYIAVVAKDRSKQSDSQYLGRINIPDHDKVLEKEADAPQQIIENPLPEQEKDHTNSVKACKELSPLALNDDESKKTPVHKTTEPTTVTTQLTRPHLFNSV</sequence>
<dbReference type="InterPro" id="IPR046233">
    <property type="entry name" value="DUF6266"/>
</dbReference>
<proteinExistence type="predicted"/>
<accession>A0A1H0IEP9</accession>
<dbReference type="OrthoDB" id="821958at2"/>
<dbReference type="Pfam" id="PF19781">
    <property type="entry name" value="DUF6266"/>
    <property type="match status" value="1"/>
</dbReference>
<evidence type="ECO:0000313" key="2">
    <source>
        <dbReference type="EMBL" id="SDO29873.1"/>
    </source>
</evidence>
<dbReference type="RefSeq" id="WP_074612325.1">
    <property type="nucleotide sequence ID" value="NZ_FNGY01000013.1"/>
</dbReference>
<evidence type="ECO:0000313" key="3">
    <source>
        <dbReference type="Proteomes" id="UP000183200"/>
    </source>
</evidence>
<reference evidence="3" key="1">
    <citation type="submission" date="2016-10" db="EMBL/GenBank/DDBJ databases">
        <authorList>
            <person name="Varghese N."/>
            <person name="Submissions S."/>
        </authorList>
    </citation>
    <scope>NUCLEOTIDE SEQUENCE [LARGE SCALE GENOMIC DNA]</scope>
    <source>
        <strain evidence="3">DSM 19110</strain>
    </source>
</reference>
<gene>
    <name evidence="2" type="ORF">SAMN05421820_113130</name>
</gene>
<protein>
    <submittedName>
        <fullName evidence="2">Uncharacterized protein</fullName>
    </submittedName>
</protein>
<name>A0A1H0IEP9_9SPHI</name>
<keyword evidence="3" id="KW-1185">Reference proteome</keyword>
<evidence type="ECO:0000256" key="1">
    <source>
        <dbReference type="SAM" id="MobiDB-lite"/>
    </source>
</evidence>